<evidence type="ECO:0000313" key="2">
    <source>
        <dbReference type="Proteomes" id="UP000185478"/>
    </source>
</evidence>
<dbReference type="Proteomes" id="UP000185478">
    <property type="component" value="Chromosome"/>
</dbReference>
<gene>
    <name evidence="1" type="ORF">CAQU_06525</name>
</gene>
<reference evidence="1 2" key="1">
    <citation type="submission" date="2014-08" db="EMBL/GenBank/DDBJ databases">
        <title>Complete genome sequence of Corynebacterium aquilae S-613T(T) (=DSM 44791(T)), isolated from the choana of a healthy golden eagle.</title>
        <authorList>
            <person name="Ruckert C."/>
            <person name="Albersmeier A."/>
            <person name="Winkler A."/>
            <person name="Kalinowski J."/>
        </authorList>
    </citation>
    <scope>NUCLEOTIDE SEQUENCE [LARGE SCALE GENOMIC DNA]</scope>
    <source>
        <strain evidence="1 2">S-613</strain>
    </source>
</reference>
<protein>
    <submittedName>
        <fullName evidence="1">Uncharacterized protein</fullName>
    </submittedName>
</protein>
<dbReference type="OrthoDB" id="4420946at2"/>
<dbReference type="AlphaFoldDB" id="A0A1L7CFY2"/>
<organism evidence="1 2">
    <name type="scientific">Corynebacterium aquilae DSM 44791</name>
    <dbReference type="NCBI Taxonomy" id="1431546"/>
    <lineage>
        <taxon>Bacteria</taxon>
        <taxon>Bacillati</taxon>
        <taxon>Actinomycetota</taxon>
        <taxon>Actinomycetes</taxon>
        <taxon>Mycobacteriales</taxon>
        <taxon>Corynebacteriaceae</taxon>
        <taxon>Corynebacterium</taxon>
    </lineage>
</organism>
<dbReference type="EMBL" id="CP009245">
    <property type="protein sequence ID" value="APT84780.1"/>
    <property type="molecule type" value="Genomic_DNA"/>
</dbReference>
<dbReference type="KEGG" id="caqu:CAQU_06525"/>
<accession>A0A1L7CFY2</accession>
<evidence type="ECO:0000313" key="1">
    <source>
        <dbReference type="EMBL" id="APT84780.1"/>
    </source>
</evidence>
<proteinExistence type="predicted"/>
<name>A0A1L7CFY2_9CORY</name>
<sequence>MLAFPDSVDASAIDPAFAVWATSWLAGDVATDDFLDEVRQGLYLADVKLWAQVREHLHTAEYFPETADMAIDPHRQTPIRLVLNGAGRVNALADGLYIAGAAGTGLYRIQVGAVDFLPDAELPTAPPLGAGDALYAMGDAADRAATIIENLGFRPIQAGSKWSSARAAGPAVAQDLPPGAPVRCLEIFSRAATLHNIVLTVRENLEDTSLDPMLLPLGAALRQGYEAAVEVTARTLL</sequence>
<keyword evidence="2" id="KW-1185">Reference proteome</keyword>
<dbReference type="RefSeq" id="WP_075726210.1">
    <property type="nucleotide sequence ID" value="NZ_CP009245.1"/>
</dbReference>